<feature type="compositionally biased region" description="Low complexity" evidence="1">
    <location>
        <begin position="145"/>
        <end position="155"/>
    </location>
</feature>
<proteinExistence type="predicted"/>
<accession>A0AAW2ID49</accession>
<feature type="region of interest" description="Disordered" evidence="1">
    <location>
        <begin position="145"/>
        <end position="185"/>
    </location>
</feature>
<dbReference type="EMBL" id="JARGDH010000001">
    <property type="protein sequence ID" value="KAL0279733.1"/>
    <property type="molecule type" value="Genomic_DNA"/>
</dbReference>
<evidence type="ECO:0000256" key="1">
    <source>
        <dbReference type="SAM" id="MobiDB-lite"/>
    </source>
</evidence>
<name>A0AAW2ID49_9NEOP</name>
<protein>
    <submittedName>
        <fullName evidence="2">Uncharacterized protein</fullName>
    </submittedName>
</protein>
<dbReference type="AlphaFoldDB" id="A0AAW2ID49"/>
<reference evidence="2" key="1">
    <citation type="journal article" date="2024" name="Gigascience">
        <title>Chromosome-level genome of the poultry shaft louse Menopon gallinae provides insight into the host-switching and adaptive evolution of parasitic lice.</title>
        <authorList>
            <person name="Xu Y."/>
            <person name="Ma L."/>
            <person name="Liu S."/>
            <person name="Liang Y."/>
            <person name="Liu Q."/>
            <person name="He Z."/>
            <person name="Tian L."/>
            <person name="Duan Y."/>
            <person name="Cai W."/>
            <person name="Li H."/>
            <person name="Song F."/>
        </authorList>
    </citation>
    <scope>NUCLEOTIDE SEQUENCE</scope>
    <source>
        <strain evidence="2">Cailab_2023a</strain>
    </source>
</reference>
<gene>
    <name evidence="2" type="ORF">PYX00_001231</name>
</gene>
<comment type="caution">
    <text evidence="2">The sequence shown here is derived from an EMBL/GenBank/DDBJ whole genome shotgun (WGS) entry which is preliminary data.</text>
</comment>
<organism evidence="2">
    <name type="scientific">Menopon gallinae</name>
    <name type="common">poultry shaft louse</name>
    <dbReference type="NCBI Taxonomy" id="328185"/>
    <lineage>
        <taxon>Eukaryota</taxon>
        <taxon>Metazoa</taxon>
        <taxon>Ecdysozoa</taxon>
        <taxon>Arthropoda</taxon>
        <taxon>Hexapoda</taxon>
        <taxon>Insecta</taxon>
        <taxon>Pterygota</taxon>
        <taxon>Neoptera</taxon>
        <taxon>Paraneoptera</taxon>
        <taxon>Psocodea</taxon>
        <taxon>Troctomorpha</taxon>
        <taxon>Phthiraptera</taxon>
        <taxon>Amblycera</taxon>
        <taxon>Menoponidae</taxon>
        <taxon>Menopon</taxon>
    </lineage>
</organism>
<evidence type="ECO:0000313" key="2">
    <source>
        <dbReference type="EMBL" id="KAL0279733.1"/>
    </source>
</evidence>
<sequence length="185" mass="19927">MCLKVCVSVAFYLVCLLTLTDGFFLPVFVRKQHPQTPAVNSAQWTSYQSGGAVPGSSGGGLTLAGSGPGPVTNTYKEYNPYQQPQSAVTPLHQVHVSQPLQTQYTYESGSPPYLGPGMYPQYHSAFQSVQLVPCLCPISKDVIEQQSQQYQQQPQPQQPVPSSPASPSEPGTNEVIIKAGQKVNS</sequence>